<dbReference type="PANTHER" id="PTHR45942">
    <property type="entry name" value="PROTEIN PHOSPATASE 3 REGULATORY SUBUNIT B ALPHA ISOFORM TYPE 1"/>
    <property type="match status" value="1"/>
</dbReference>
<feature type="region of interest" description="Disordered" evidence="4">
    <location>
        <begin position="272"/>
        <end position="305"/>
    </location>
</feature>
<proteinExistence type="predicted"/>
<feature type="compositionally biased region" description="Basic and acidic residues" evidence="4">
    <location>
        <begin position="272"/>
        <end position="281"/>
    </location>
</feature>
<dbReference type="SUPFAM" id="SSF47473">
    <property type="entry name" value="EF-hand"/>
    <property type="match status" value="1"/>
</dbReference>
<feature type="domain" description="EF-hand" evidence="5">
    <location>
        <begin position="75"/>
        <end position="110"/>
    </location>
</feature>
<dbReference type="Gene3D" id="1.10.238.10">
    <property type="entry name" value="EF-hand"/>
    <property type="match status" value="1"/>
</dbReference>
<dbReference type="Pfam" id="PF13202">
    <property type="entry name" value="EF-hand_5"/>
    <property type="match status" value="2"/>
</dbReference>
<dbReference type="AlphaFoldDB" id="A0A7S1U8F4"/>
<gene>
    <name evidence="6" type="ORF">PPAR1163_LOCUS18531</name>
</gene>
<keyword evidence="2" id="KW-0677">Repeat</keyword>
<dbReference type="PROSITE" id="PS50222">
    <property type="entry name" value="EF_HAND_2"/>
    <property type="match status" value="2"/>
</dbReference>
<dbReference type="PRINTS" id="PR00450">
    <property type="entry name" value="RECOVERIN"/>
</dbReference>
<dbReference type="SMART" id="SM00054">
    <property type="entry name" value="EFh"/>
    <property type="match status" value="3"/>
</dbReference>
<keyword evidence="3" id="KW-0106">Calcium</keyword>
<sequence length="305" mass="34513">MGPALCKAAAVEDALHNISVYEEIAIARENRKSFEALHLDEHDVAKLFAVFTSIDTTGTSELTLNEFLKFANLPLENSFVERVFAIMDDDENGTIDFREFVVSVWNYCSLSQASLSMFAFDLYDRDGSGEIDTCEVEEMLQDIYGAEWKAHQPARRVMNSVERLRLEEGEEEVCITPATFSSFTKHHTELLRPAFRMQRILQEKICGVDFWKKCSSERQEIGNGKYITVNHILQAQKKAMNHLIHQDMVVKGGSDGKQEVMVPAAAAILETGTHEQRRQQDHLQQGNGKEELTKEQLIAKVPGSE</sequence>
<reference evidence="6" key="1">
    <citation type="submission" date="2021-01" db="EMBL/GenBank/DDBJ databases">
        <authorList>
            <person name="Corre E."/>
            <person name="Pelletier E."/>
            <person name="Niang G."/>
            <person name="Scheremetjew M."/>
            <person name="Finn R."/>
            <person name="Kale V."/>
            <person name="Holt S."/>
            <person name="Cochrane G."/>
            <person name="Meng A."/>
            <person name="Brown T."/>
            <person name="Cohen L."/>
        </authorList>
    </citation>
    <scope>NUCLEOTIDE SEQUENCE</scope>
    <source>
        <strain evidence="6">CCMP2877</strain>
    </source>
</reference>
<protein>
    <recommendedName>
        <fullName evidence="5">EF-hand domain-containing protein</fullName>
    </recommendedName>
</protein>
<feature type="domain" description="EF-hand" evidence="5">
    <location>
        <begin position="111"/>
        <end position="146"/>
    </location>
</feature>
<organism evidence="6">
    <name type="scientific">Phaeomonas parva</name>
    <dbReference type="NCBI Taxonomy" id="124430"/>
    <lineage>
        <taxon>Eukaryota</taxon>
        <taxon>Sar</taxon>
        <taxon>Stramenopiles</taxon>
        <taxon>Ochrophyta</taxon>
        <taxon>Pinguiophyceae</taxon>
        <taxon>Pinguiochrysidales</taxon>
        <taxon>Pinguiochrysidaceae</taxon>
        <taxon>Phaeomonas</taxon>
    </lineage>
</organism>
<dbReference type="InterPro" id="IPR018247">
    <property type="entry name" value="EF_Hand_1_Ca_BS"/>
</dbReference>
<accession>A0A7S1U8F4</accession>
<evidence type="ECO:0000256" key="1">
    <source>
        <dbReference type="ARBA" id="ARBA00022723"/>
    </source>
</evidence>
<evidence type="ECO:0000256" key="3">
    <source>
        <dbReference type="ARBA" id="ARBA00022837"/>
    </source>
</evidence>
<evidence type="ECO:0000259" key="5">
    <source>
        <dbReference type="PROSITE" id="PS50222"/>
    </source>
</evidence>
<evidence type="ECO:0000256" key="4">
    <source>
        <dbReference type="SAM" id="MobiDB-lite"/>
    </source>
</evidence>
<dbReference type="GO" id="GO:0005509">
    <property type="term" value="F:calcium ion binding"/>
    <property type="evidence" value="ECO:0007669"/>
    <property type="project" value="InterPro"/>
</dbReference>
<evidence type="ECO:0000256" key="2">
    <source>
        <dbReference type="ARBA" id="ARBA00022737"/>
    </source>
</evidence>
<dbReference type="EMBL" id="HBGJ01029345">
    <property type="protein sequence ID" value="CAD9260153.1"/>
    <property type="molecule type" value="Transcribed_RNA"/>
</dbReference>
<dbReference type="PROSITE" id="PS00018">
    <property type="entry name" value="EF_HAND_1"/>
    <property type="match status" value="2"/>
</dbReference>
<dbReference type="InterPro" id="IPR011992">
    <property type="entry name" value="EF-hand-dom_pair"/>
</dbReference>
<name>A0A7S1U8F4_9STRA</name>
<keyword evidence="1" id="KW-0479">Metal-binding</keyword>
<dbReference type="InterPro" id="IPR002048">
    <property type="entry name" value="EF_hand_dom"/>
</dbReference>
<evidence type="ECO:0000313" key="6">
    <source>
        <dbReference type="EMBL" id="CAD9260153.1"/>
    </source>
</evidence>